<feature type="domain" description="HTH tetR-type" evidence="5">
    <location>
        <begin position="2"/>
        <end position="62"/>
    </location>
</feature>
<dbReference type="PANTHER" id="PTHR43479">
    <property type="entry name" value="ACREF/ENVCD OPERON REPRESSOR-RELATED"/>
    <property type="match status" value="1"/>
</dbReference>
<dbReference type="AlphaFoldDB" id="A0A1E5LDM4"/>
<dbReference type="InterPro" id="IPR050624">
    <property type="entry name" value="HTH-type_Tx_Regulator"/>
</dbReference>
<dbReference type="PANTHER" id="PTHR43479:SF22">
    <property type="entry name" value="TRANSCRIPTIONAL REGULATOR, TETR FAMILY"/>
    <property type="match status" value="1"/>
</dbReference>
<proteinExistence type="predicted"/>
<accession>A0A1E5LDM4</accession>
<dbReference type="InterPro" id="IPR023772">
    <property type="entry name" value="DNA-bd_HTH_TetR-type_CS"/>
</dbReference>
<keyword evidence="2 3" id="KW-0238">DNA-binding</keyword>
<keyword evidence="1" id="KW-0678">Repressor</keyword>
<gene>
    <name evidence="6" type="ORF">BFG57_02565</name>
</gene>
<keyword evidence="4" id="KW-0175">Coiled coil</keyword>
<name>A0A1E5LDM4_9BACI</name>
<organism evidence="6 7">
    <name type="scientific">Bacillus solimangrovi</name>
    <dbReference type="NCBI Taxonomy" id="1305675"/>
    <lineage>
        <taxon>Bacteria</taxon>
        <taxon>Bacillati</taxon>
        <taxon>Bacillota</taxon>
        <taxon>Bacilli</taxon>
        <taxon>Bacillales</taxon>
        <taxon>Bacillaceae</taxon>
        <taxon>Bacillus</taxon>
    </lineage>
</organism>
<keyword evidence="7" id="KW-1185">Reference proteome</keyword>
<evidence type="ECO:0000259" key="5">
    <source>
        <dbReference type="PROSITE" id="PS50977"/>
    </source>
</evidence>
<evidence type="ECO:0000256" key="2">
    <source>
        <dbReference type="ARBA" id="ARBA00023125"/>
    </source>
</evidence>
<dbReference type="SUPFAM" id="SSF46689">
    <property type="entry name" value="Homeodomain-like"/>
    <property type="match status" value="1"/>
</dbReference>
<dbReference type="STRING" id="1305675.BFG57_02565"/>
<dbReference type="EMBL" id="MJEH01000033">
    <property type="protein sequence ID" value="OEH92172.1"/>
    <property type="molecule type" value="Genomic_DNA"/>
</dbReference>
<protein>
    <recommendedName>
        <fullName evidence="5">HTH tetR-type domain-containing protein</fullName>
    </recommendedName>
</protein>
<evidence type="ECO:0000256" key="1">
    <source>
        <dbReference type="ARBA" id="ARBA00022491"/>
    </source>
</evidence>
<dbReference type="Pfam" id="PF00440">
    <property type="entry name" value="TetR_N"/>
    <property type="match status" value="1"/>
</dbReference>
<dbReference type="RefSeq" id="WP_069717713.1">
    <property type="nucleotide sequence ID" value="NZ_MJEH01000033.1"/>
</dbReference>
<evidence type="ECO:0000256" key="3">
    <source>
        <dbReference type="PROSITE-ProRule" id="PRU00335"/>
    </source>
</evidence>
<dbReference type="PROSITE" id="PS50977">
    <property type="entry name" value="HTH_TETR_2"/>
    <property type="match status" value="1"/>
</dbReference>
<dbReference type="PRINTS" id="PR00455">
    <property type="entry name" value="HTHTETR"/>
</dbReference>
<dbReference type="InterPro" id="IPR009057">
    <property type="entry name" value="Homeodomain-like_sf"/>
</dbReference>
<dbReference type="OrthoDB" id="9812993at2"/>
<sequence>MHEKKKRIIEVGLKLFAKKGFHATSIQEIAEQSEVSKGAFYLHFKSKGDLILSIYEYFYEKISSNIEKVDLEEGLLPRERVEKQLQDYCKEFQQHKDFFVMLMRENISLNDDIDSIASTIRSGQLTWLQRSIHSLYGEQVQPFVNDAVLIFYGMIHAYLQKLIFEQITYNLGEFSSFLLRRLDDLVEGLMNDHSAPLLTIKETDNSIELSLFPHSKREEAKAVLRRIENKLNEIELIESKKDEVLQSINVMQDELEKEEPQKVVFQGMLVHLKSVNQLESYRNEISNLFHLQLL</sequence>
<comment type="caution">
    <text evidence="6">The sequence shown here is derived from an EMBL/GenBank/DDBJ whole genome shotgun (WGS) entry which is preliminary data.</text>
</comment>
<dbReference type="Proteomes" id="UP000095209">
    <property type="component" value="Unassembled WGS sequence"/>
</dbReference>
<evidence type="ECO:0000313" key="7">
    <source>
        <dbReference type="Proteomes" id="UP000095209"/>
    </source>
</evidence>
<feature type="DNA-binding region" description="H-T-H motif" evidence="3">
    <location>
        <begin position="25"/>
        <end position="44"/>
    </location>
</feature>
<reference evidence="6 7" key="1">
    <citation type="submission" date="2016-08" db="EMBL/GenBank/DDBJ databases">
        <title>Genome of Bacillus solimangrovi GH2-4.</title>
        <authorList>
            <person name="Lim S."/>
            <person name="Kim B.-C."/>
        </authorList>
    </citation>
    <scope>NUCLEOTIDE SEQUENCE [LARGE SCALE GENOMIC DNA]</scope>
    <source>
        <strain evidence="6 7">GH2-4</strain>
    </source>
</reference>
<dbReference type="PROSITE" id="PS01081">
    <property type="entry name" value="HTH_TETR_1"/>
    <property type="match status" value="1"/>
</dbReference>
<dbReference type="InterPro" id="IPR001647">
    <property type="entry name" value="HTH_TetR"/>
</dbReference>
<evidence type="ECO:0000313" key="6">
    <source>
        <dbReference type="EMBL" id="OEH92172.1"/>
    </source>
</evidence>
<feature type="coiled-coil region" evidence="4">
    <location>
        <begin position="217"/>
        <end position="247"/>
    </location>
</feature>
<dbReference type="Gene3D" id="1.10.357.10">
    <property type="entry name" value="Tetracycline Repressor, domain 2"/>
    <property type="match status" value="1"/>
</dbReference>
<dbReference type="GO" id="GO:0003677">
    <property type="term" value="F:DNA binding"/>
    <property type="evidence" value="ECO:0007669"/>
    <property type="project" value="UniProtKB-UniRule"/>
</dbReference>
<evidence type="ECO:0000256" key="4">
    <source>
        <dbReference type="SAM" id="Coils"/>
    </source>
</evidence>